<sequence>MQHTVGASWFILETLEIAPQVKCFRGDKDRKKNLNLRYKYIKRKDDVRVLWEKARKFVKACETNMSQHGKYTNSLQIAADMDAIRKGLGQDALKFWGLSYGGVLGHTYSVLFPDRVGRVILDGSLNPEHWFGFSAFGELDYRVTKYFESFNYRCHSNGARYPLEPLPDDDKALQAEALSFVEKIKTLKTPTKVRLNGTHYGLIGRLDLWTKDIIPALGSPLK</sequence>
<proteinExistence type="predicted"/>
<dbReference type="InterPro" id="IPR000073">
    <property type="entry name" value="AB_hydrolase_1"/>
</dbReference>
<dbReference type="Proteomes" id="UP001160390">
    <property type="component" value="Unassembled WGS sequence"/>
</dbReference>
<keyword evidence="3" id="KW-1185">Reference proteome</keyword>
<protein>
    <recommendedName>
        <fullName evidence="1">AB hydrolase-1 domain-containing protein</fullName>
    </recommendedName>
</protein>
<dbReference type="InterPro" id="IPR029058">
    <property type="entry name" value="AB_hydrolase_fold"/>
</dbReference>
<organism evidence="2 3">
    <name type="scientific">Clonostachys chloroleuca</name>
    <dbReference type="NCBI Taxonomy" id="1926264"/>
    <lineage>
        <taxon>Eukaryota</taxon>
        <taxon>Fungi</taxon>
        <taxon>Dikarya</taxon>
        <taxon>Ascomycota</taxon>
        <taxon>Pezizomycotina</taxon>
        <taxon>Sordariomycetes</taxon>
        <taxon>Hypocreomycetidae</taxon>
        <taxon>Hypocreales</taxon>
        <taxon>Bionectriaceae</taxon>
        <taxon>Clonostachys</taxon>
    </lineage>
</organism>
<evidence type="ECO:0000313" key="3">
    <source>
        <dbReference type="Proteomes" id="UP001160390"/>
    </source>
</evidence>
<evidence type="ECO:0000259" key="1">
    <source>
        <dbReference type="Pfam" id="PF00561"/>
    </source>
</evidence>
<dbReference type="SUPFAM" id="SSF53474">
    <property type="entry name" value="alpha/beta-Hydrolases"/>
    <property type="match status" value="1"/>
</dbReference>
<evidence type="ECO:0000313" key="2">
    <source>
        <dbReference type="EMBL" id="CAI6075734.1"/>
    </source>
</evidence>
<reference evidence="2" key="1">
    <citation type="submission" date="2023-01" db="EMBL/GenBank/DDBJ databases">
        <authorList>
            <person name="Piombo E."/>
        </authorList>
    </citation>
    <scope>NUCLEOTIDE SEQUENCE</scope>
</reference>
<feature type="domain" description="AB hydrolase-1" evidence="1">
    <location>
        <begin position="75"/>
        <end position="158"/>
    </location>
</feature>
<dbReference type="AlphaFoldDB" id="A0AA35LUG7"/>
<name>A0AA35LUG7_9HYPO</name>
<dbReference type="EMBL" id="CABFNP030000654">
    <property type="protein sequence ID" value="CAI6075734.1"/>
    <property type="molecule type" value="Genomic_DNA"/>
</dbReference>
<gene>
    <name evidence="2" type="ORF">CCHLO57077_00016311</name>
</gene>
<accession>A0AA35LUG7</accession>
<dbReference type="Pfam" id="PF00561">
    <property type="entry name" value="Abhydrolase_1"/>
    <property type="match status" value="1"/>
</dbReference>
<comment type="caution">
    <text evidence="2">The sequence shown here is derived from an EMBL/GenBank/DDBJ whole genome shotgun (WGS) entry which is preliminary data.</text>
</comment>
<dbReference type="Gene3D" id="3.40.50.1820">
    <property type="entry name" value="alpha/beta hydrolase"/>
    <property type="match status" value="1"/>
</dbReference>